<dbReference type="Gene3D" id="3.40.50.720">
    <property type="entry name" value="NAD(P)-binding Rossmann-like Domain"/>
    <property type="match status" value="1"/>
</dbReference>
<evidence type="ECO:0000313" key="6">
    <source>
        <dbReference type="Proteomes" id="UP001246473"/>
    </source>
</evidence>
<dbReference type="EMBL" id="JANSLM010000017">
    <property type="protein sequence ID" value="MDT8842461.1"/>
    <property type="molecule type" value="Genomic_DNA"/>
</dbReference>
<dbReference type="Proteomes" id="UP001246473">
    <property type="component" value="Unassembled WGS sequence"/>
</dbReference>
<organism evidence="5 6">
    <name type="scientific">Paraburkholderia fungorum</name>
    <dbReference type="NCBI Taxonomy" id="134537"/>
    <lineage>
        <taxon>Bacteria</taxon>
        <taxon>Pseudomonadati</taxon>
        <taxon>Pseudomonadota</taxon>
        <taxon>Betaproteobacteria</taxon>
        <taxon>Burkholderiales</taxon>
        <taxon>Burkholderiaceae</taxon>
        <taxon>Paraburkholderia</taxon>
    </lineage>
</organism>
<evidence type="ECO:0000259" key="3">
    <source>
        <dbReference type="Pfam" id="PF01232"/>
    </source>
</evidence>
<gene>
    <name evidence="5" type="ORF">ParKJ_34060</name>
</gene>
<protein>
    <submittedName>
        <fullName evidence="5">Mannitol dehydrogenase family protein</fullName>
    </submittedName>
</protein>
<proteinExistence type="predicted"/>
<reference evidence="5" key="1">
    <citation type="submission" date="2022-08" db="EMBL/GenBank/DDBJ databases">
        <authorList>
            <person name="Kim S.-J."/>
        </authorList>
    </citation>
    <scope>NUCLEOTIDE SEQUENCE</scope>
    <source>
        <strain evidence="5">KJ</strain>
    </source>
</reference>
<dbReference type="GO" id="GO:0016491">
    <property type="term" value="F:oxidoreductase activity"/>
    <property type="evidence" value="ECO:0007669"/>
    <property type="project" value="UniProtKB-KW"/>
</dbReference>
<dbReference type="PANTHER" id="PTHR30524:SF0">
    <property type="entry name" value="ALTRONATE OXIDOREDUCTASE-RELATED"/>
    <property type="match status" value="1"/>
</dbReference>
<dbReference type="SUPFAM" id="SSF48179">
    <property type="entry name" value="6-phosphogluconate dehydrogenase C-terminal domain-like"/>
    <property type="match status" value="1"/>
</dbReference>
<evidence type="ECO:0000256" key="2">
    <source>
        <dbReference type="ARBA" id="ARBA00023027"/>
    </source>
</evidence>
<dbReference type="InterPro" id="IPR013328">
    <property type="entry name" value="6PGD_dom2"/>
</dbReference>
<feature type="domain" description="Mannitol dehydrogenase C-terminal" evidence="4">
    <location>
        <begin position="262"/>
        <end position="369"/>
    </location>
</feature>
<dbReference type="Pfam" id="PF01232">
    <property type="entry name" value="Mannitol_dh"/>
    <property type="match status" value="1"/>
</dbReference>
<dbReference type="InterPro" id="IPR013118">
    <property type="entry name" value="Mannitol_DH_C"/>
</dbReference>
<keyword evidence="1" id="KW-0560">Oxidoreductase</keyword>
<dbReference type="AlphaFoldDB" id="A0AAP5QE21"/>
<name>A0AAP5QE21_9BURK</name>
<dbReference type="PANTHER" id="PTHR30524">
    <property type="entry name" value="MANNITOL-1-PHOSPHATE 5-DEHYDROGENASE"/>
    <property type="match status" value="1"/>
</dbReference>
<dbReference type="SUPFAM" id="SSF51735">
    <property type="entry name" value="NAD(P)-binding Rossmann-fold domains"/>
    <property type="match status" value="1"/>
</dbReference>
<dbReference type="RefSeq" id="WP_106356314.1">
    <property type="nucleotide sequence ID" value="NZ_JANSLM010000017.1"/>
</dbReference>
<keyword evidence="2" id="KW-0520">NAD</keyword>
<dbReference type="Gene3D" id="1.10.1040.10">
    <property type="entry name" value="N-(1-d-carboxylethyl)-l-norvaline Dehydrogenase, domain 2"/>
    <property type="match status" value="1"/>
</dbReference>
<dbReference type="InterPro" id="IPR013131">
    <property type="entry name" value="Mannitol_DH_N"/>
</dbReference>
<evidence type="ECO:0000256" key="1">
    <source>
        <dbReference type="ARBA" id="ARBA00023002"/>
    </source>
</evidence>
<dbReference type="InterPro" id="IPR036291">
    <property type="entry name" value="NAD(P)-bd_dom_sf"/>
</dbReference>
<evidence type="ECO:0000259" key="4">
    <source>
        <dbReference type="Pfam" id="PF08125"/>
    </source>
</evidence>
<accession>A0AAP5QE21</accession>
<feature type="domain" description="Mannitol dehydrogenase N-terminal" evidence="3">
    <location>
        <begin position="19"/>
        <end position="246"/>
    </location>
</feature>
<dbReference type="Pfam" id="PF08125">
    <property type="entry name" value="Mannitol_dh_C"/>
    <property type="match status" value="1"/>
</dbReference>
<sequence>MRPSHEEDQAPDAPLTQPILQFGTSRFLQAHVDLFVSEALESGQPGAAPGGITVVQTTENADSAARIAALANGSGYPVHVRGLHAGRLIDATLTGRAIRQAVHVRKDWALLREAISGPVQIIISNTGDQGYRLDERDNARAFTEPSRVPHSFPARLLSLLHTRWQNRPDAPLSLFPCELIEKNGEVLRGIAVELALQWHMPDDFIRYLTEHCVWANSLVDRIVSEPIRPVGAIAEPYALWAIEKQPRLQVPCVHPSIVLTDNLHHFERRKLFLLNLGHTFLAERWLRDARAAEETVCGAMNDPALRAELEKVWQQEVLPVFDLLGEGDDALAYVAQVRERLLNPFLAHRLADIAQSHAQKKQRRIAPLLALAASLTRANGTIIDQPLLTEMMAGDI</sequence>
<evidence type="ECO:0000313" key="5">
    <source>
        <dbReference type="EMBL" id="MDT8842461.1"/>
    </source>
</evidence>
<dbReference type="InterPro" id="IPR008927">
    <property type="entry name" value="6-PGluconate_DH-like_C_sf"/>
</dbReference>
<comment type="caution">
    <text evidence="5">The sequence shown here is derived from an EMBL/GenBank/DDBJ whole genome shotgun (WGS) entry which is preliminary data.</text>
</comment>